<dbReference type="Gene3D" id="3.40.640.10">
    <property type="entry name" value="Type I PLP-dependent aspartate aminotransferase-like (Major domain)"/>
    <property type="match status" value="1"/>
</dbReference>
<dbReference type="InterPro" id="IPR015422">
    <property type="entry name" value="PyrdxlP-dep_Trfase_small"/>
</dbReference>
<reference evidence="6 7" key="1">
    <citation type="journal article" date="2011" name="Front. Microbiol.">
        <title>Two Strains of Crocosphaera watsonii with Highly Conserved Genomes are Distinguished by Strain-Specific Features.</title>
        <authorList>
            <person name="Bench S.R."/>
            <person name="Ilikchyan I.N."/>
            <person name="Tripp H.J."/>
            <person name="Zehr J.P."/>
        </authorList>
    </citation>
    <scope>NUCLEOTIDE SEQUENCE [LARGE SCALE GENOMIC DNA]</scope>
    <source>
        <strain evidence="6 7">WH 0003</strain>
    </source>
</reference>
<sequence length="399" mass="44645">MIYPQAFLSEVQQQRQEFPGLINKVYFNFGGQGTLPRSGLEAIIDAHNFLQQQGPFSLKVNDWITQKTELLRQDIAQELGVEASTITLTENVTAGCNIALWGIDWQEGDRILITDCEHPGIIATVQEIAKRFGVEIDICPILNTLNEGDPVEVIKHHLKTETKLLVLSHLLWNTGQILPLQEISNICHNYSGSDRPILVLADAAQSAGSLPLNLAETGVDFYAFTGHKWFCGPAGVGALYIRPEIFELLNPTFIGWRGINIDEKGQPIDFKNNGEKFEVATSSYPQYEGLRAAISVHNHWGNAEQRYQQICQLSEYLWQDLSKLSAINCLKNSPPKSGLVSFTVDSSMSHNSIVKKLEKQGFLLRTLRDPDCIRACVHYFTLPDEIEQLIKAISLIVSQ</sequence>
<protein>
    <submittedName>
        <fullName evidence="6">Cysteine desulfurase</fullName>
        <ecNumber evidence="6">2.8.1.7</ecNumber>
    </submittedName>
</protein>
<dbReference type="InterPro" id="IPR015421">
    <property type="entry name" value="PyrdxlP-dep_Trfase_major"/>
</dbReference>
<evidence type="ECO:0000256" key="4">
    <source>
        <dbReference type="RuleBase" id="RU004504"/>
    </source>
</evidence>
<dbReference type="RefSeq" id="WP_007312108.1">
    <property type="nucleotide sequence ID" value="NZ_AESD01000635.1"/>
</dbReference>
<gene>
    <name evidence="6" type="ORF">CWATWH0003_4172</name>
</gene>
<dbReference type="InterPro" id="IPR000192">
    <property type="entry name" value="Aminotrans_V_dom"/>
</dbReference>
<evidence type="ECO:0000256" key="1">
    <source>
        <dbReference type="ARBA" id="ARBA00001933"/>
    </source>
</evidence>
<keyword evidence="6" id="KW-0808">Transferase</keyword>
<comment type="cofactor">
    <cofactor evidence="1 4">
        <name>pyridoxal 5'-phosphate</name>
        <dbReference type="ChEBI" id="CHEBI:597326"/>
    </cofactor>
</comment>
<organism evidence="6 7">
    <name type="scientific">Crocosphaera watsonii WH 0003</name>
    <dbReference type="NCBI Taxonomy" id="423471"/>
    <lineage>
        <taxon>Bacteria</taxon>
        <taxon>Bacillati</taxon>
        <taxon>Cyanobacteriota</taxon>
        <taxon>Cyanophyceae</taxon>
        <taxon>Oscillatoriophycideae</taxon>
        <taxon>Chroococcales</taxon>
        <taxon>Aphanothecaceae</taxon>
        <taxon>Crocosphaera</taxon>
    </lineage>
</organism>
<proteinExistence type="inferred from homology"/>
<dbReference type="Gene3D" id="3.90.1150.10">
    <property type="entry name" value="Aspartate Aminotransferase, domain 1"/>
    <property type="match status" value="1"/>
</dbReference>
<dbReference type="AlphaFoldDB" id="G5J9Q8"/>
<dbReference type="PROSITE" id="PS00595">
    <property type="entry name" value="AA_TRANSFER_CLASS_5"/>
    <property type="match status" value="1"/>
</dbReference>
<keyword evidence="2" id="KW-0663">Pyridoxal phosphate</keyword>
<evidence type="ECO:0000313" key="7">
    <source>
        <dbReference type="Proteomes" id="UP000003477"/>
    </source>
</evidence>
<dbReference type="SUPFAM" id="SSF53383">
    <property type="entry name" value="PLP-dependent transferases"/>
    <property type="match status" value="1"/>
</dbReference>
<comment type="similarity">
    <text evidence="3">Belongs to the class-V pyridoxal-phosphate-dependent aminotransferase family.</text>
</comment>
<accession>G5J9Q8</accession>
<dbReference type="PANTHER" id="PTHR43586">
    <property type="entry name" value="CYSTEINE DESULFURASE"/>
    <property type="match status" value="1"/>
</dbReference>
<dbReference type="InterPro" id="IPR020578">
    <property type="entry name" value="Aminotrans_V_PyrdxlP_BS"/>
</dbReference>
<dbReference type="InterPro" id="IPR015424">
    <property type="entry name" value="PyrdxlP-dep_Trfase"/>
</dbReference>
<dbReference type="GO" id="GO:0031071">
    <property type="term" value="F:cysteine desulfurase activity"/>
    <property type="evidence" value="ECO:0007669"/>
    <property type="project" value="UniProtKB-EC"/>
</dbReference>
<name>G5J9Q8_CROWT</name>
<comment type="caution">
    <text evidence="6">The sequence shown here is derived from an EMBL/GenBank/DDBJ whole genome shotgun (WGS) entry which is preliminary data.</text>
</comment>
<dbReference type="Pfam" id="PF00266">
    <property type="entry name" value="Aminotran_5"/>
    <property type="match status" value="1"/>
</dbReference>
<feature type="domain" description="Aminotransferase class V" evidence="5">
    <location>
        <begin position="64"/>
        <end position="366"/>
    </location>
</feature>
<evidence type="ECO:0000256" key="2">
    <source>
        <dbReference type="ARBA" id="ARBA00022898"/>
    </source>
</evidence>
<evidence type="ECO:0000259" key="5">
    <source>
        <dbReference type="Pfam" id="PF00266"/>
    </source>
</evidence>
<dbReference type="Proteomes" id="UP000003477">
    <property type="component" value="Unassembled WGS sequence"/>
</dbReference>
<dbReference type="EMBL" id="AESD01000635">
    <property type="protein sequence ID" value="EHJ11062.1"/>
    <property type="molecule type" value="Genomic_DNA"/>
</dbReference>
<dbReference type="PATRIC" id="fig|423471.3.peg.3911"/>
<dbReference type="GeneID" id="88767632"/>
<evidence type="ECO:0000256" key="3">
    <source>
        <dbReference type="RuleBase" id="RU004075"/>
    </source>
</evidence>
<dbReference type="PANTHER" id="PTHR43586:SF4">
    <property type="entry name" value="ISOPENICILLIN N EPIMERASE"/>
    <property type="match status" value="1"/>
</dbReference>
<evidence type="ECO:0000313" key="6">
    <source>
        <dbReference type="EMBL" id="EHJ11062.1"/>
    </source>
</evidence>
<dbReference type="EC" id="2.8.1.7" evidence="6"/>